<reference evidence="2 3" key="1">
    <citation type="submission" date="2021-06" db="EMBL/GenBank/DDBJ databases">
        <authorList>
            <person name="Palmer J.M."/>
        </authorList>
    </citation>
    <scope>NUCLEOTIDE SEQUENCE [LARGE SCALE GENOMIC DNA]</scope>
    <source>
        <strain evidence="3">if_2019</strain>
        <tissue evidence="2">Muscle</tissue>
    </source>
</reference>
<keyword evidence="3" id="KW-1185">Reference proteome</keyword>
<feature type="region of interest" description="Disordered" evidence="1">
    <location>
        <begin position="49"/>
        <end position="89"/>
    </location>
</feature>
<sequence>MRALTRQDSIVHTGSVCEGESICSGLTSEENLLDRKAKFKLTREKPLKAKGIMGRGESEDWDEEPKEAKTTQPKKHGDKEGKSSHGGGCPKCCLRTRDCLMSPECGRALQISSVVAFCGMCIRAWT</sequence>
<evidence type="ECO:0000313" key="3">
    <source>
        <dbReference type="Proteomes" id="UP001482620"/>
    </source>
</evidence>
<dbReference type="EMBL" id="JAHRIQ010001543">
    <property type="protein sequence ID" value="MEQ2221517.1"/>
    <property type="molecule type" value="Genomic_DNA"/>
</dbReference>
<evidence type="ECO:0000313" key="2">
    <source>
        <dbReference type="EMBL" id="MEQ2221517.1"/>
    </source>
</evidence>
<protein>
    <submittedName>
        <fullName evidence="2">Uncharacterized protein</fullName>
    </submittedName>
</protein>
<accession>A0ABV0SNG8</accession>
<evidence type="ECO:0000256" key="1">
    <source>
        <dbReference type="SAM" id="MobiDB-lite"/>
    </source>
</evidence>
<dbReference type="Proteomes" id="UP001482620">
    <property type="component" value="Unassembled WGS sequence"/>
</dbReference>
<organism evidence="2 3">
    <name type="scientific">Ilyodon furcidens</name>
    <name type="common">goldbreast splitfin</name>
    <dbReference type="NCBI Taxonomy" id="33524"/>
    <lineage>
        <taxon>Eukaryota</taxon>
        <taxon>Metazoa</taxon>
        <taxon>Chordata</taxon>
        <taxon>Craniata</taxon>
        <taxon>Vertebrata</taxon>
        <taxon>Euteleostomi</taxon>
        <taxon>Actinopterygii</taxon>
        <taxon>Neopterygii</taxon>
        <taxon>Teleostei</taxon>
        <taxon>Neoteleostei</taxon>
        <taxon>Acanthomorphata</taxon>
        <taxon>Ovalentaria</taxon>
        <taxon>Atherinomorphae</taxon>
        <taxon>Cyprinodontiformes</taxon>
        <taxon>Goodeidae</taxon>
        <taxon>Ilyodon</taxon>
    </lineage>
</organism>
<feature type="non-terminal residue" evidence="2">
    <location>
        <position position="126"/>
    </location>
</feature>
<proteinExistence type="predicted"/>
<comment type="caution">
    <text evidence="2">The sequence shown here is derived from an EMBL/GenBank/DDBJ whole genome shotgun (WGS) entry which is preliminary data.</text>
</comment>
<gene>
    <name evidence="2" type="ORF">ILYODFUR_016768</name>
</gene>
<name>A0ABV0SNG8_9TELE</name>